<dbReference type="Proteomes" id="UP001610444">
    <property type="component" value="Unassembled WGS sequence"/>
</dbReference>
<evidence type="ECO:0000313" key="4">
    <source>
        <dbReference type="EMBL" id="KAL2837094.1"/>
    </source>
</evidence>
<dbReference type="SMART" id="SM00360">
    <property type="entry name" value="RRM"/>
    <property type="match status" value="1"/>
</dbReference>
<accession>A0ABR4JAV6</accession>
<dbReference type="InterPro" id="IPR000504">
    <property type="entry name" value="RRM_dom"/>
</dbReference>
<dbReference type="PROSITE" id="PS50102">
    <property type="entry name" value="RRM"/>
    <property type="match status" value="1"/>
</dbReference>
<organism evidence="4 5">
    <name type="scientific">Aspergillus pseudodeflectus</name>
    <dbReference type="NCBI Taxonomy" id="176178"/>
    <lineage>
        <taxon>Eukaryota</taxon>
        <taxon>Fungi</taxon>
        <taxon>Dikarya</taxon>
        <taxon>Ascomycota</taxon>
        <taxon>Pezizomycotina</taxon>
        <taxon>Eurotiomycetes</taxon>
        <taxon>Eurotiomycetidae</taxon>
        <taxon>Eurotiales</taxon>
        <taxon>Aspergillaceae</taxon>
        <taxon>Aspergillus</taxon>
        <taxon>Aspergillus subgen. Nidulantes</taxon>
    </lineage>
</organism>
<keyword evidence="5" id="KW-1185">Reference proteome</keyword>
<dbReference type="EMBL" id="JBFXLR010000103">
    <property type="protein sequence ID" value="KAL2837094.1"/>
    <property type="molecule type" value="Genomic_DNA"/>
</dbReference>
<dbReference type="InterPro" id="IPR035979">
    <property type="entry name" value="RBD_domain_sf"/>
</dbReference>
<evidence type="ECO:0000256" key="2">
    <source>
        <dbReference type="PROSITE-ProRule" id="PRU00176"/>
    </source>
</evidence>
<name>A0ABR4JAV6_9EURO</name>
<sequence length="250" mass="28634">MPIVLAWKRSHLRSLWQGYKDQYGSDLVQDLWRDTADDAVCNPSNPLPRLIVIVITEPYFGIRNLWRSKRSDARRHIVVSCVGESPLCNLVTFYLVRFHWTPQHFVNIKAEFREKYGTSVEETIREKFPPTDKGPNLDDWRDFCIELAMSAENSIYNPPSNTLYVGNLPQDTRQGELHTLFTTQPGYKGLGFRRNGKDSVCYVEFKDARTAGQTLSKLTGYKLSNSGKIGIRLNFCDSIPTAMTKIVYEG</sequence>
<evidence type="ECO:0000256" key="1">
    <source>
        <dbReference type="ARBA" id="ARBA00022884"/>
    </source>
</evidence>
<dbReference type="GeneID" id="98162562"/>
<protein>
    <recommendedName>
        <fullName evidence="3">RRM domain-containing protein</fullName>
    </recommendedName>
</protein>
<comment type="caution">
    <text evidence="4">The sequence shown here is derived from an EMBL/GenBank/DDBJ whole genome shotgun (WGS) entry which is preliminary data.</text>
</comment>
<dbReference type="SUPFAM" id="SSF54928">
    <property type="entry name" value="RNA-binding domain, RBD"/>
    <property type="match status" value="1"/>
</dbReference>
<dbReference type="InterPro" id="IPR037104">
    <property type="entry name" value="Annexin_sf"/>
</dbReference>
<keyword evidence="1 2" id="KW-0694">RNA-binding</keyword>
<gene>
    <name evidence="4" type="ORF">BJX68DRAFT_273233</name>
</gene>
<dbReference type="RefSeq" id="XP_070892394.1">
    <property type="nucleotide sequence ID" value="XM_071047398.1"/>
</dbReference>
<dbReference type="Pfam" id="PF00076">
    <property type="entry name" value="RRM_1"/>
    <property type="match status" value="1"/>
</dbReference>
<proteinExistence type="predicted"/>
<dbReference type="InterPro" id="IPR012677">
    <property type="entry name" value="Nucleotide-bd_a/b_plait_sf"/>
</dbReference>
<feature type="domain" description="RRM" evidence="3">
    <location>
        <begin position="161"/>
        <end position="238"/>
    </location>
</feature>
<evidence type="ECO:0000313" key="5">
    <source>
        <dbReference type="Proteomes" id="UP001610444"/>
    </source>
</evidence>
<reference evidence="4 5" key="1">
    <citation type="submission" date="2024-07" db="EMBL/GenBank/DDBJ databases">
        <title>Section-level genome sequencing and comparative genomics of Aspergillus sections Usti and Cavernicolus.</title>
        <authorList>
            <consortium name="Lawrence Berkeley National Laboratory"/>
            <person name="Nybo J.L."/>
            <person name="Vesth T.C."/>
            <person name="Theobald S."/>
            <person name="Frisvad J.C."/>
            <person name="Larsen T.O."/>
            <person name="Kjaerboelling I."/>
            <person name="Rothschild-Mancinelli K."/>
            <person name="Lyhne E.K."/>
            <person name="Kogle M.E."/>
            <person name="Barry K."/>
            <person name="Clum A."/>
            <person name="Na H."/>
            <person name="Ledsgaard L."/>
            <person name="Lin J."/>
            <person name="Lipzen A."/>
            <person name="Kuo A."/>
            <person name="Riley R."/>
            <person name="Mondo S."/>
            <person name="LaButti K."/>
            <person name="Haridas S."/>
            <person name="Pangalinan J."/>
            <person name="Salamov A.A."/>
            <person name="Simmons B.A."/>
            <person name="Magnuson J.K."/>
            <person name="Chen J."/>
            <person name="Drula E."/>
            <person name="Henrissat B."/>
            <person name="Wiebenga A."/>
            <person name="Lubbers R.J."/>
            <person name="Gomes A.C."/>
            <person name="Macurrencykelacurrency M.R."/>
            <person name="Stajich J."/>
            <person name="Grigoriev I.V."/>
            <person name="Mortensen U.H."/>
            <person name="De vries R.P."/>
            <person name="Baker S.E."/>
            <person name="Andersen M.R."/>
        </authorList>
    </citation>
    <scope>NUCLEOTIDE SEQUENCE [LARGE SCALE GENOMIC DNA]</scope>
    <source>
        <strain evidence="4 5">CBS 756.74</strain>
    </source>
</reference>
<dbReference type="Gene3D" id="3.30.70.330">
    <property type="match status" value="1"/>
</dbReference>
<evidence type="ECO:0000259" key="3">
    <source>
        <dbReference type="PROSITE" id="PS50102"/>
    </source>
</evidence>
<dbReference type="SUPFAM" id="SSF47874">
    <property type="entry name" value="Annexin"/>
    <property type="match status" value="1"/>
</dbReference>
<dbReference type="PANTHER" id="PTHR10501">
    <property type="entry name" value="U1 SMALL NUCLEAR RIBONUCLEOPROTEIN A/U2 SMALL NUCLEAR RIBONUCLEOPROTEIN B"/>
    <property type="match status" value="1"/>
</dbReference>